<evidence type="ECO:0000259" key="8">
    <source>
        <dbReference type="Pfam" id="PF25967"/>
    </source>
</evidence>
<dbReference type="SUPFAM" id="SSF111369">
    <property type="entry name" value="HlyD-like secretion proteins"/>
    <property type="match status" value="1"/>
</dbReference>
<dbReference type="PANTHER" id="PTHR30158:SF24">
    <property type="entry name" value="HLYD FAMILY SECRETION PROTEIN"/>
    <property type="match status" value="1"/>
</dbReference>
<dbReference type="Gene3D" id="2.40.50.100">
    <property type="match status" value="1"/>
</dbReference>
<evidence type="ECO:0000259" key="7">
    <source>
        <dbReference type="Pfam" id="PF25944"/>
    </source>
</evidence>
<evidence type="ECO:0000259" key="6">
    <source>
        <dbReference type="Pfam" id="PF25917"/>
    </source>
</evidence>
<comment type="caution">
    <text evidence="9">The sequence shown here is derived from an EMBL/GenBank/DDBJ whole genome shotgun (WGS) entry which is preliminary data.</text>
</comment>
<dbReference type="PANTHER" id="PTHR30158">
    <property type="entry name" value="ACRA/E-RELATED COMPONENT OF DRUG EFFLUX TRANSPORTER"/>
    <property type="match status" value="1"/>
</dbReference>
<dbReference type="Pfam" id="PF25917">
    <property type="entry name" value="BSH_RND"/>
    <property type="match status" value="1"/>
</dbReference>
<dbReference type="Pfam" id="PF25876">
    <property type="entry name" value="HH_MFP_RND"/>
    <property type="match status" value="1"/>
</dbReference>
<dbReference type="EMBL" id="JACIDS010000001">
    <property type="protein sequence ID" value="MBB3929880.1"/>
    <property type="molecule type" value="Genomic_DNA"/>
</dbReference>
<dbReference type="PROSITE" id="PS51257">
    <property type="entry name" value="PROKAR_LIPOPROTEIN"/>
    <property type="match status" value="1"/>
</dbReference>
<name>A0A840AI86_9HYPH</name>
<dbReference type="RefSeq" id="WP_183397492.1">
    <property type="nucleotide sequence ID" value="NZ_JACIDS010000001.1"/>
</dbReference>
<keyword evidence="3" id="KW-0175">Coiled coil</keyword>
<dbReference type="GO" id="GO:0005886">
    <property type="term" value="C:plasma membrane"/>
    <property type="evidence" value="ECO:0007669"/>
    <property type="project" value="TreeGrafter"/>
</dbReference>
<feature type="domain" description="Multidrug resistance protein MdtA-like C-terminal permuted SH3" evidence="8">
    <location>
        <begin position="308"/>
        <end position="369"/>
    </location>
</feature>
<evidence type="ECO:0000313" key="9">
    <source>
        <dbReference type="EMBL" id="MBB3929880.1"/>
    </source>
</evidence>
<feature type="domain" description="Multidrug resistance protein MdtA-like beta-barrel" evidence="7">
    <location>
        <begin position="214"/>
        <end position="303"/>
    </location>
</feature>
<dbReference type="NCBIfam" id="TIGR01730">
    <property type="entry name" value="RND_mfp"/>
    <property type="match status" value="1"/>
</dbReference>
<evidence type="ECO:0000256" key="4">
    <source>
        <dbReference type="SAM" id="MobiDB-lite"/>
    </source>
</evidence>
<proteinExistence type="inferred from homology"/>
<dbReference type="Pfam" id="PF25944">
    <property type="entry name" value="Beta-barrel_RND"/>
    <property type="match status" value="1"/>
</dbReference>
<evidence type="ECO:0000256" key="2">
    <source>
        <dbReference type="ARBA" id="ARBA00009477"/>
    </source>
</evidence>
<dbReference type="GO" id="GO:0046677">
    <property type="term" value="P:response to antibiotic"/>
    <property type="evidence" value="ECO:0007669"/>
    <property type="project" value="TreeGrafter"/>
</dbReference>
<protein>
    <submittedName>
        <fullName evidence="9">RND family efflux transporter MFP subunit</fullName>
    </submittedName>
</protein>
<dbReference type="InterPro" id="IPR058626">
    <property type="entry name" value="MdtA-like_b-barrel"/>
</dbReference>
<dbReference type="Gene3D" id="2.40.420.20">
    <property type="match status" value="1"/>
</dbReference>
<dbReference type="GO" id="GO:0022857">
    <property type="term" value="F:transmembrane transporter activity"/>
    <property type="evidence" value="ECO:0007669"/>
    <property type="project" value="InterPro"/>
</dbReference>
<evidence type="ECO:0000256" key="3">
    <source>
        <dbReference type="SAM" id="Coils"/>
    </source>
</evidence>
<organism evidence="9 10">
    <name type="scientific">Kaistia hirudinis</name>
    <dbReference type="NCBI Taxonomy" id="1293440"/>
    <lineage>
        <taxon>Bacteria</taxon>
        <taxon>Pseudomonadati</taxon>
        <taxon>Pseudomonadota</taxon>
        <taxon>Alphaproteobacteria</taxon>
        <taxon>Hyphomicrobiales</taxon>
        <taxon>Kaistiaceae</taxon>
        <taxon>Kaistia</taxon>
    </lineage>
</organism>
<dbReference type="Pfam" id="PF25967">
    <property type="entry name" value="RND-MFP_C"/>
    <property type="match status" value="1"/>
</dbReference>
<feature type="domain" description="Multidrug resistance protein MdtA-like alpha-helical hairpin" evidence="5">
    <location>
        <begin position="107"/>
        <end position="177"/>
    </location>
</feature>
<evidence type="ECO:0000256" key="1">
    <source>
        <dbReference type="ARBA" id="ARBA00004196"/>
    </source>
</evidence>
<gene>
    <name evidence="9" type="ORF">GGR25_000899</name>
</gene>
<comment type="similarity">
    <text evidence="2">Belongs to the membrane fusion protein (MFP) (TC 8.A.1) family.</text>
</comment>
<dbReference type="InterPro" id="IPR058627">
    <property type="entry name" value="MdtA-like_C"/>
</dbReference>
<evidence type="ECO:0000259" key="5">
    <source>
        <dbReference type="Pfam" id="PF25876"/>
    </source>
</evidence>
<dbReference type="Proteomes" id="UP000553963">
    <property type="component" value="Unassembled WGS sequence"/>
</dbReference>
<feature type="domain" description="Multidrug resistance protein MdtA-like barrel-sandwich hybrid" evidence="6">
    <location>
        <begin position="67"/>
        <end position="204"/>
    </location>
</feature>
<evidence type="ECO:0000313" key="10">
    <source>
        <dbReference type="Proteomes" id="UP000553963"/>
    </source>
</evidence>
<feature type="coiled-coil region" evidence="3">
    <location>
        <begin position="101"/>
        <end position="166"/>
    </location>
</feature>
<reference evidence="9 10" key="1">
    <citation type="submission" date="2020-08" db="EMBL/GenBank/DDBJ databases">
        <title>Genomic Encyclopedia of Type Strains, Phase IV (KMG-IV): sequencing the most valuable type-strain genomes for metagenomic binning, comparative biology and taxonomic classification.</title>
        <authorList>
            <person name="Goeker M."/>
        </authorList>
    </citation>
    <scope>NUCLEOTIDE SEQUENCE [LARGE SCALE GENOMIC DNA]</scope>
    <source>
        <strain evidence="9 10">DSM 25966</strain>
    </source>
</reference>
<dbReference type="GO" id="GO:0030313">
    <property type="term" value="C:cell envelope"/>
    <property type="evidence" value="ECO:0007669"/>
    <property type="project" value="UniProtKB-SubCell"/>
</dbReference>
<comment type="subcellular location">
    <subcellularLocation>
        <location evidence="1">Cell envelope</location>
    </subcellularLocation>
</comment>
<keyword evidence="10" id="KW-1185">Reference proteome</keyword>
<dbReference type="AlphaFoldDB" id="A0A840AI86"/>
<feature type="compositionally biased region" description="Polar residues" evidence="4">
    <location>
        <begin position="381"/>
        <end position="390"/>
    </location>
</feature>
<accession>A0A840AI86</accession>
<dbReference type="Gene3D" id="1.10.287.470">
    <property type="entry name" value="Helix hairpin bin"/>
    <property type="match status" value="1"/>
</dbReference>
<dbReference type="InterPro" id="IPR058625">
    <property type="entry name" value="MdtA-like_BSH"/>
</dbReference>
<dbReference type="Gene3D" id="2.40.30.170">
    <property type="match status" value="1"/>
</dbReference>
<sequence length="398" mass="42701">MVKAGHWGRPAGGWTLAIAGLAALSLSACNEKNEYVPPPPPKVTVSKPITGNATLYLELTGNTQAYNQVDLEARVQGFLTAINYKDGQSVKAGDTLFTIQTNTYQAQLDQAQAALQSAQAAQENKQLEYNRQATLVQQQVASVAKADDAKAQLDMAIADTAQAQANVEVAQINLGYTDIKAPFDGVVSNHLQDVGALVGYSGPTKLAQIVQINPIYAYFSVNERQVLRIKDELAKRGRTLRDVRDVPVEIGLASEDGYPHKGTLDYIAPTLDQNTGTLTVRGIFDNKDYAILAGLFARVRIPLQTKSDAIMVDDTAIATSQAGSYVLVLGKDNVVEQKTVEPGQLEGQLRVIESGLTADDQVIIGGNQRAVPGNKVEPEQGQMSTNTETETVAPPPKT</sequence>
<dbReference type="InterPro" id="IPR006143">
    <property type="entry name" value="RND_pump_MFP"/>
</dbReference>
<feature type="region of interest" description="Disordered" evidence="4">
    <location>
        <begin position="368"/>
        <end position="398"/>
    </location>
</feature>
<dbReference type="InterPro" id="IPR058624">
    <property type="entry name" value="MdtA-like_HH"/>
</dbReference>